<sequence>MKHLILMAFAILLMSYNAQAQHFELISSPNGIGGTVNDFKVCGVESRTFQVIYDHCPNSKVNCLQGCGANPVRVNIRLYRDNTLLQTLVFQTSNDWFNQPIVVANTSPGAYKVEVTVQRRKFSCLSWETVFNQTSNIITALGNASPAFNIDGIAIPSNNSAIQVCGSNISLNAAATSCETRHYIGVQECNQWWSRTYEYEWGRWYTGQANDNINLQALSTWNSNDPLYFSGTDVSRMGDALFGGYLSSGQERYYRVSVCTGEPSWQCKVALIKVNGNCKLAPSDLQIETLDEYTTTGSSANDNNELELAIDPNNTIASSSALTTIRISPNPFNATTIISVDSYTEKAPIVFELYNLLGERVESIQSNQNQFELNRNQLAAGVYTYRATADNQLLGSGKIVIQ</sequence>
<evidence type="ECO:0000256" key="1">
    <source>
        <dbReference type="SAM" id="SignalP"/>
    </source>
</evidence>
<dbReference type="KEGG" id="aup:AsAng_0000860"/>
<reference evidence="3" key="1">
    <citation type="submission" date="2022-09" db="EMBL/GenBank/DDBJ databases">
        <title>Aureispira anguillicida sp. nov., isolated from Leptocephalus of Japanese eel Anguilla japonica.</title>
        <authorList>
            <person name="Yuasa K."/>
            <person name="Mekata T."/>
            <person name="Ikunari K."/>
        </authorList>
    </citation>
    <scope>NUCLEOTIDE SEQUENCE</scope>
    <source>
        <strain evidence="3">EL160426</strain>
    </source>
</reference>
<dbReference type="EMBL" id="AP026867">
    <property type="protein sequence ID" value="BDS09388.1"/>
    <property type="molecule type" value="Genomic_DNA"/>
</dbReference>
<dbReference type="NCBIfam" id="TIGR04183">
    <property type="entry name" value="Por_Secre_tail"/>
    <property type="match status" value="1"/>
</dbReference>
<keyword evidence="1" id="KW-0732">Signal</keyword>
<evidence type="ECO:0000313" key="4">
    <source>
        <dbReference type="Proteomes" id="UP001060919"/>
    </source>
</evidence>
<proteinExistence type="predicted"/>
<feature type="chain" id="PRO_5037332551" evidence="1">
    <location>
        <begin position="21"/>
        <end position="402"/>
    </location>
</feature>
<dbReference type="RefSeq" id="WP_264790788.1">
    <property type="nucleotide sequence ID" value="NZ_AP026867.1"/>
</dbReference>
<organism evidence="3 4">
    <name type="scientific">Aureispira anguillae</name>
    <dbReference type="NCBI Taxonomy" id="2864201"/>
    <lineage>
        <taxon>Bacteria</taxon>
        <taxon>Pseudomonadati</taxon>
        <taxon>Bacteroidota</taxon>
        <taxon>Saprospiria</taxon>
        <taxon>Saprospirales</taxon>
        <taxon>Saprospiraceae</taxon>
        <taxon>Aureispira</taxon>
    </lineage>
</organism>
<feature type="domain" description="Secretion system C-terminal sorting" evidence="2">
    <location>
        <begin position="327"/>
        <end position="400"/>
    </location>
</feature>
<evidence type="ECO:0000259" key="2">
    <source>
        <dbReference type="Pfam" id="PF18962"/>
    </source>
</evidence>
<name>A0A915VJW4_9BACT</name>
<gene>
    <name evidence="3" type="ORF">AsAng_0000860</name>
</gene>
<dbReference type="InterPro" id="IPR026444">
    <property type="entry name" value="Secre_tail"/>
</dbReference>
<dbReference type="Pfam" id="PF18962">
    <property type="entry name" value="Por_Secre_tail"/>
    <property type="match status" value="1"/>
</dbReference>
<dbReference type="AlphaFoldDB" id="A0A915VJW4"/>
<feature type="signal peptide" evidence="1">
    <location>
        <begin position="1"/>
        <end position="20"/>
    </location>
</feature>
<keyword evidence="4" id="KW-1185">Reference proteome</keyword>
<dbReference type="Proteomes" id="UP001060919">
    <property type="component" value="Chromosome"/>
</dbReference>
<accession>A0A915VJW4</accession>
<evidence type="ECO:0000313" key="3">
    <source>
        <dbReference type="EMBL" id="BDS09388.1"/>
    </source>
</evidence>
<protein>
    <submittedName>
        <fullName evidence="3">T9SS type A sorting domain-containing protein</fullName>
    </submittedName>
</protein>